<dbReference type="PaxDb" id="3708-A0A078JST9"/>
<reference evidence="2 3" key="1">
    <citation type="journal article" date="2014" name="Science">
        <title>Plant genetics. Early allopolyploid evolution in the post-Neolithic Brassica napus oilseed genome.</title>
        <authorList>
            <person name="Chalhoub B."/>
            <person name="Denoeud F."/>
            <person name="Liu S."/>
            <person name="Parkin I.A."/>
            <person name="Tang H."/>
            <person name="Wang X."/>
            <person name="Chiquet J."/>
            <person name="Belcram H."/>
            <person name="Tong C."/>
            <person name="Samans B."/>
            <person name="Correa M."/>
            <person name="Da Silva C."/>
            <person name="Just J."/>
            <person name="Falentin C."/>
            <person name="Koh C.S."/>
            <person name="Le Clainche I."/>
            <person name="Bernard M."/>
            <person name="Bento P."/>
            <person name="Noel B."/>
            <person name="Labadie K."/>
            <person name="Alberti A."/>
            <person name="Charles M."/>
            <person name="Arnaud D."/>
            <person name="Guo H."/>
            <person name="Daviaud C."/>
            <person name="Alamery S."/>
            <person name="Jabbari K."/>
            <person name="Zhao M."/>
            <person name="Edger P.P."/>
            <person name="Chelaifa H."/>
            <person name="Tack D."/>
            <person name="Lassalle G."/>
            <person name="Mestiri I."/>
            <person name="Schnel N."/>
            <person name="Le Paslier M.C."/>
            <person name="Fan G."/>
            <person name="Renault V."/>
            <person name="Bayer P.E."/>
            <person name="Golicz A.A."/>
            <person name="Manoli S."/>
            <person name="Lee T.H."/>
            <person name="Thi V.H."/>
            <person name="Chalabi S."/>
            <person name="Hu Q."/>
            <person name="Fan C."/>
            <person name="Tollenaere R."/>
            <person name="Lu Y."/>
            <person name="Battail C."/>
            <person name="Shen J."/>
            <person name="Sidebottom C.H."/>
            <person name="Wang X."/>
            <person name="Canaguier A."/>
            <person name="Chauveau A."/>
            <person name="Berard A."/>
            <person name="Deniot G."/>
            <person name="Guan M."/>
            <person name="Liu Z."/>
            <person name="Sun F."/>
            <person name="Lim Y.P."/>
            <person name="Lyons E."/>
            <person name="Town C.D."/>
            <person name="Bancroft I."/>
            <person name="Wang X."/>
            <person name="Meng J."/>
            <person name="Ma J."/>
            <person name="Pires J.C."/>
            <person name="King G.J."/>
            <person name="Brunel D."/>
            <person name="Delourme R."/>
            <person name="Renard M."/>
            <person name="Aury J.M."/>
            <person name="Adams K.L."/>
            <person name="Batley J."/>
            <person name="Snowdon R.J."/>
            <person name="Tost J."/>
            <person name="Edwards D."/>
            <person name="Zhou Y."/>
            <person name="Hua W."/>
            <person name="Sharpe A.G."/>
            <person name="Paterson A.H."/>
            <person name="Guan C."/>
            <person name="Wincker P."/>
        </authorList>
    </citation>
    <scope>NUCLEOTIDE SEQUENCE [LARGE SCALE GENOMIC DNA]</scope>
    <source>
        <strain evidence="3">cv. Darmor-bzh</strain>
    </source>
</reference>
<protein>
    <submittedName>
        <fullName evidence="2">BnaCnng65830D protein</fullName>
    </submittedName>
</protein>
<gene>
    <name evidence="2" type="primary">BnaCnng65830D</name>
    <name evidence="2" type="ORF">GSBRNA2T00093384001</name>
</gene>
<evidence type="ECO:0000313" key="2">
    <source>
        <dbReference type="EMBL" id="CDY69894.1"/>
    </source>
</evidence>
<dbReference type="Gramene" id="CDY69894">
    <property type="protein sequence ID" value="CDY69894"/>
    <property type="gene ID" value="GSBRNA2T00093384001"/>
</dbReference>
<dbReference type="EMBL" id="LK040645">
    <property type="protein sequence ID" value="CDY69894.1"/>
    <property type="molecule type" value="Genomic_DNA"/>
</dbReference>
<dbReference type="Proteomes" id="UP000028999">
    <property type="component" value="Unassembled WGS sequence"/>
</dbReference>
<evidence type="ECO:0000256" key="1">
    <source>
        <dbReference type="SAM" id="MobiDB-lite"/>
    </source>
</evidence>
<feature type="region of interest" description="Disordered" evidence="1">
    <location>
        <begin position="16"/>
        <end position="38"/>
    </location>
</feature>
<proteinExistence type="predicted"/>
<accession>A0A078JST9</accession>
<organism evidence="2 3">
    <name type="scientific">Brassica napus</name>
    <name type="common">Rape</name>
    <dbReference type="NCBI Taxonomy" id="3708"/>
    <lineage>
        <taxon>Eukaryota</taxon>
        <taxon>Viridiplantae</taxon>
        <taxon>Streptophyta</taxon>
        <taxon>Embryophyta</taxon>
        <taxon>Tracheophyta</taxon>
        <taxon>Spermatophyta</taxon>
        <taxon>Magnoliopsida</taxon>
        <taxon>eudicotyledons</taxon>
        <taxon>Gunneridae</taxon>
        <taxon>Pentapetalae</taxon>
        <taxon>rosids</taxon>
        <taxon>malvids</taxon>
        <taxon>Brassicales</taxon>
        <taxon>Brassicaceae</taxon>
        <taxon>Brassiceae</taxon>
        <taxon>Brassica</taxon>
    </lineage>
</organism>
<keyword evidence="3" id="KW-1185">Reference proteome</keyword>
<sequence>MPKAHLHQTSISRIDDRFLKRYNRPHPNRSKESTTNRVDQIIDNLAGKYMSSPIRSGLTQQRIEDFFK</sequence>
<evidence type="ECO:0000313" key="3">
    <source>
        <dbReference type="Proteomes" id="UP000028999"/>
    </source>
</evidence>
<dbReference type="SMR" id="A0A078JST9"/>
<dbReference type="AlphaFoldDB" id="A0A078JST9"/>
<name>A0A078JST9_BRANA</name>